<evidence type="ECO:0000313" key="3">
    <source>
        <dbReference type="Proteomes" id="UP000198748"/>
    </source>
</evidence>
<organism evidence="2 3">
    <name type="scientific">Dyadobacter soli</name>
    <dbReference type="NCBI Taxonomy" id="659014"/>
    <lineage>
        <taxon>Bacteria</taxon>
        <taxon>Pseudomonadati</taxon>
        <taxon>Bacteroidota</taxon>
        <taxon>Cytophagia</taxon>
        <taxon>Cytophagales</taxon>
        <taxon>Spirosomataceae</taxon>
        <taxon>Dyadobacter</taxon>
    </lineage>
</organism>
<reference evidence="3" key="1">
    <citation type="submission" date="2016-10" db="EMBL/GenBank/DDBJ databases">
        <authorList>
            <person name="Varghese N."/>
            <person name="Submissions S."/>
        </authorList>
    </citation>
    <scope>NUCLEOTIDE SEQUENCE [LARGE SCALE GENOMIC DNA]</scope>
    <source>
        <strain evidence="3">DSM 25329</strain>
    </source>
</reference>
<dbReference type="Pfam" id="PF12728">
    <property type="entry name" value="HTH_17"/>
    <property type="match status" value="1"/>
</dbReference>
<dbReference type="AlphaFoldDB" id="A0A1G7MGR4"/>
<dbReference type="Proteomes" id="UP000198748">
    <property type="component" value="Unassembled WGS sequence"/>
</dbReference>
<protein>
    <submittedName>
        <fullName evidence="2">Helix-turn-helix domain-containing protein</fullName>
    </submittedName>
</protein>
<feature type="domain" description="Helix-turn-helix" evidence="1">
    <location>
        <begin position="38"/>
        <end position="84"/>
    </location>
</feature>
<gene>
    <name evidence="2" type="ORF">SAMN04487996_111259</name>
</gene>
<dbReference type="PANTHER" id="PTHR34585">
    <property type="match status" value="1"/>
</dbReference>
<evidence type="ECO:0000259" key="1">
    <source>
        <dbReference type="Pfam" id="PF12728"/>
    </source>
</evidence>
<dbReference type="OrthoDB" id="1524679at2"/>
<sequence length="93" mass="10873">MNIEIITREDLQTLKAEILAEIRQLLGKDKRITEEPWLRSYQVRRLLNVSSGTLQNLRMQGLLTYTKVGGTLFYKREDIDTMLSTTNKKTKSR</sequence>
<evidence type="ECO:0000313" key="2">
    <source>
        <dbReference type="EMBL" id="SDF60804.1"/>
    </source>
</evidence>
<dbReference type="STRING" id="659014.SAMN04487996_111259"/>
<dbReference type="RefSeq" id="WP_090153624.1">
    <property type="nucleotide sequence ID" value="NZ_FNAN01000011.1"/>
</dbReference>
<dbReference type="PANTHER" id="PTHR34585:SF22">
    <property type="entry name" value="HELIX-TURN-HELIX DOMAIN-CONTAINING PROTEIN"/>
    <property type="match status" value="1"/>
</dbReference>
<dbReference type="InterPro" id="IPR041657">
    <property type="entry name" value="HTH_17"/>
</dbReference>
<keyword evidence="3" id="KW-1185">Reference proteome</keyword>
<dbReference type="EMBL" id="FNAN01000011">
    <property type="protein sequence ID" value="SDF60804.1"/>
    <property type="molecule type" value="Genomic_DNA"/>
</dbReference>
<accession>A0A1G7MGR4</accession>
<name>A0A1G7MGR4_9BACT</name>
<dbReference type="SUPFAM" id="SSF46955">
    <property type="entry name" value="Putative DNA-binding domain"/>
    <property type="match status" value="1"/>
</dbReference>
<proteinExistence type="predicted"/>
<dbReference type="InterPro" id="IPR009061">
    <property type="entry name" value="DNA-bd_dom_put_sf"/>
</dbReference>